<sequence>MPKQYPEEFKKQVTAICLAGASLVTVSKKYHISLNTLYCWRKEHQQAEDQSTTKDYSTLCRQHKRQSHILQIVRLSNIIDDVPRRKRLEILARLHEQFEQYSVHELCKALNISRGTFYNHIFRRADRTKYLQRQQELMLQVQRIFDDSQQRFGAEKIRIILAENGICVGKKRIRRIMQELDLTSIHENAKSGYRSRQEYLKRNLVNQEFSVTRPNEIWASDITYFKVKGYAVYLCVIIDLFSRKVVGYRVSRKCSTHLVTATFKDAFRVRGNPTDLTFHSDRGGQYTSDTFYKLLQQGGVKQSFSRSGRPCDNAVAEIFFVSFKREEAYRRDYSSEADFRKSVDEYVRFYNEQRPHQTLAYKSPVRFVELYGQKKTQACEKTCV</sequence>
<dbReference type="EMBL" id="QXWZ01000001">
    <property type="protein sequence ID" value="NBI77307.1"/>
    <property type="molecule type" value="Genomic_DNA"/>
</dbReference>
<dbReference type="Pfam" id="PF13276">
    <property type="entry name" value="HTH_21"/>
    <property type="match status" value="1"/>
</dbReference>
<accession>A0A845RDG9</accession>
<proteinExistence type="predicted"/>
<dbReference type="GO" id="GO:0015074">
    <property type="term" value="P:DNA integration"/>
    <property type="evidence" value="ECO:0007669"/>
    <property type="project" value="InterPro"/>
</dbReference>
<dbReference type="InterPro" id="IPR048020">
    <property type="entry name" value="Transpos_IS3"/>
</dbReference>
<dbReference type="SUPFAM" id="SSF46689">
    <property type="entry name" value="Homeodomain-like"/>
    <property type="match status" value="1"/>
</dbReference>
<gene>
    <name evidence="3" type="ORF">D3Z39_00185</name>
</gene>
<dbReference type="Proteomes" id="UP000446348">
    <property type="component" value="Unassembled WGS sequence"/>
</dbReference>
<dbReference type="InterPro" id="IPR001584">
    <property type="entry name" value="Integrase_cat-core"/>
</dbReference>
<dbReference type="GO" id="GO:0003676">
    <property type="term" value="F:nucleic acid binding"/>
    <property type="evidence" value="ECO:0007669"/>
    <property type="project" value="InterPro"/>
</dbReference>
<evidence type="ECO:0000313" key="4">
    <source>
        <dbReference type="Proteomes" id="UP000446348"/>
    </source>
</evidence>
<dbReference type="OrthoDB" id="1757919at2"/>
<evidence type="ECO:0000313" key="3">
    <source>
        <dbReference type="EMBL" id="NBI77307.1"/>
    </source>
</evidence>
<dbReference type="Pfam" id="PF13333">
    <property type="entry name" value="rve_2"/>
    <property type="match status" value="1"/>
</dbReference>
<dbReference type="PANTHER" id="PTHR46889">
    <property type="entry name" value="TRANSPOSASE INSF FOR INSERTION SEQUENCE IS3B-RELATED"/>
    <property type="match status" value="1"/>
</dbReference>
<dbReference type="InterPro" id="IPR009057">
    <property type="entry name" value="Homeodomain-like_sf"/>
</dbReference>
<dbReference type="InterPro" id="IPR025948">
    <property type="entry name" value="HTH-like_dom"/>
</dbReference>
<dbReference type="InterPro" id="IPR036397">
    <property type="entry name" value="RNaseH_sf"/>
</dbReference>
<dbReference type="PANTHER" id="PTHR46889:SF4">
    <property type="entry name" value="TRANSPOSASE INSO FOR INSERTION SEQUENCE ELEMENT IS911B-RELATED"/>
    <property type="match status" value="1"/>
</dbReference>
<dbReference type="NCBIfam" id="NF033516">
    <property type="entry name" value="transpos_IS3"/>
    <property type="match status" value="1"/>
</dbReference>
<comment type="caution">
    <text evidence="3">The sequence shown here is derived from an EMBL/GenBank/DDBJ whole genome shotgun (WGS) entry which is preliminary data.</text>
</comment>
<dbReference type="SUPFAM" id="SSF53098">
    <property type="entry name" value="Ribonuclease H-like"/>
    <property type="match status" value="1"/>
</dbReference>
<reference evidence="3 4" key="1">
    <citation type="submission" date="2018-08" db="EMBL/GenBank/DDBJ databases">
        <title>Murine metabolic-syndrome-specific gut microbial biobank.</title>
        <authorList>
            <person name="Liu C."/>
        </authorList>
    </citation>
    <scope>NUCLEOTIDE SEQUENCE [LARGE SCALE GENOMIC DNA]</scope>
    <source>
        <strain evidence="3 4">X69</strain>
    </source>
</reference>
<feature type="domain" description="Integrase catalytic" evidence="2">
    <location>
        <begin position="210"/>
        <end position="372"/>
    </location>
</feature>
<dbReference type="InterPro" id="IPR012337">
    <property type="entry name" value="RNaseH-like_sf"/>
</dbReference>
<dbReference type="Gene3D" id="3.30.420.10">
    <property type="entry name" value="Ribonuclease H-like superfamily/Ribonuclease H"/>
    <property type="match status" value="1"/>
</dbReference>
<comment type="function">
    <text evidence="1">Involved in the transposition of the insertion sequence.</text>
</comment>
<dbReference type="Pfam" id="PF00665">
    <property type="entry name" value="rve"/>
    <property type="match status" value="1"/>
</dbReference>
<dbReference type="InterPro" id="IPR050900">
    <property type="entry name" value="Transposase_IS3/IS150/IS904"/>
</dbReference>
<protein>
    <submittedName>
        <fullName evidence="3">IS3 family transposase</fullName>
    </submittedName>
</protein>
<name>A0A845RDG9_9FIRM</name>
<dbReference type="PROSITE" id="PS50994">
    <property type="entry name" value="INTEGRASE"/>
    <property type="match status" value="1"/>
</dbReference>
<evidence type="ECO:0000259" key="2">
    <source>
        <dbReference type="PROSITE" id="PS50994"/>
    </source>
</evidence>
<evidence type="ECO:0000256" key="1">
    <source>
        <dbReference type="ARBA" id="ARBA00002286"/>
    </source>
</evidence>
<organism evidence="3 4">
    <name type="scientific">Anaerotruncus colihominis</name>
    <dbReference type="NCBI Taxonomy" id="169435"/>
    <lineage>
        <taxon>Bacteria</taxon>
        <taxon>Bacillati</taxon>
        <taxon>Bacillota</taxon>
        <taxon>Clostridia</taxon>
        <taxon>Eubacteriales</taxon>
        <taxon>Oscillospiraceae</taxon>
        <taxon>Anaerotruncus</taxon>
    </lineage>
</organism>
<dbReference type="AlphaFoldDB" id="A0A845RDG9"/>
<dbReference type="RefSeq" id="WP_160208081.1">
    <property type="nucleotide sequence ID" value="NZ_QXWZ01000001.1"/>
</dbReference>